<dbReference type="Proteomes" id="UP000564806">
    <property type="component" value="Unassembled WGS sequence"/>
</dbReference>
<keyword evidence="3" id="KW-1185">Reference proteome</keyword>
<dbReference type="RefSeq" id="WP_175369988.1">
    <property type="nucleotide sequence ID" value="NZ_JABWCS010000183.1"/>
</dbReference>
<keyword evidence="1" id="KW-0812">Transmembrane</keyword>
<comment type="caution">
    <text evidence="2">The sequence shown here is derived from an EMBL/GenBank/DDBJ whole genome shotgun (WGS) entry which is preliminary data.</text>
</comment>
<sequence>MFNTLIFSAITLLISGGLLLTVDTKIYAVGHMKKEKKYARLFGWIHLGLFIIFIAAILFYI</sequence>
<reference evidence="2" key="1">
    <citation type="submission" date="2020-06" db="EMBL/GenBank/DDBJ databases">
        <title>Paenibacillus sp. nov., isolated from soil.</title>
        <authorList>
            <person name="Seo Y.L."/>
        </authorList>
    </citation>
    <scope>NUCLEOTIDE SEQUENCE [LARGE SCALE GENOMIC DNA]</scope>
    <source>
        <strain evidence="2">JW14</strain>
    </source>
</reference>
<evidence type="ECO:0000313" key="2">
    <source>
        <dbReference type="EMBL" id="NUU59292.1"/>
    </source>
</evidence>
<feature type="transmembrane region" description="Helical" evidence="1">
    <location>
        <begin position="41"/>
        <end position="60"/>
    </location>
</feature>
<name>A0A850EL53_9BACL</name>
<accession>A0A850EL53</accession>
<feature type="transmembrane region" description="Helical" evidence="1">
    <location>
        <begin position="6"/>
        <end position="29"/>
    </location>
</feature>
<dbReference type="EMBL" id="JABWCS010000183">
    <property type="protein sequence ID" value="NUU59292.1"/>
    <property type="molecule type" value="Genomic_DNA"/>
</dbReference>
<keyword evidence="1" id="KW-1133">Transmembrane helix</keyword>
<organism evidence="2 3">
    <name type="scientific">Paenibacillus agri</name>
    <dbReference type="NCBI Taxonomy" id="2744309"/>
    <lineage>
        <taxon>Bacteria</taxon>
        <taxon>Bacillati</taxon>
        <taxon>Bacillota</taxon>
        <taxon>Bacilli</taxon>
        <taxon>Bacillales</taxon>
        <taxon>Paenibacillaceae</taxon>
        <taxon>Paenibacillus</taxon>
    </lineage>
</organism>
<evidence type="ECO:0000256" key="1">
    <source>
        <dbReference type="SAM" id="Phobius"/>
    </source>
</evidence>
<dbReference type="InterPro" id="IPR049971">
    <property type="entry name" value="CLC_0170-like"/>
</dbReference>
<protein>
    <submittedName>
        <fullName evidence="2">Uncharacterized protein</fullName>
    </submittedName>
</protein>
<evidence type="ECO:0000313" key="3">
    <source>
        <dbReference type="Proteomes" id="UP000564806"/>
    </source>
</evidence>
<gene>
    <name evidence="2" type="ORF">HPT30_02855</name>
</gene>
<proteinExistence type="predicted"/>
<dbReference type="NCBIfam" id="NF042414">
    <property type="entry name" value="CLC_0170_fam"/>
    <property type="match status" value="1"/>
</dbReference>
<dbReference type="AlphaFoldDB" id="A0A850EL53"/>
<keyword evidence="1" id="KW-0472">Membrane</keyword>